<dbReference type="InterPro" id="IPR002347">
    <property type="entry name" value="SDR_fam"/>
</dbReference>
<dbReference type="EMBL" id="JPOX01000008">
    <property type="protein sequence ID" value="KFX50139.1"/>
    <property type="molecule type" value="Genomic_DNA"/>
</dbReference>
<organism evidence="4">
    <name type="scientific">Talaromyces marneffei PM1</name>
    <dbReference type="NCBI Taxonomy" id="1077442"/>
    <lineage>
        <taxon>Eukaryota</taxon>
        <taxon>Fungi</taxon>
        <taxon>Dikarya</taxon>
        <taxon>Ascomycota</taxon>
        <taxon>Pezizomycotina</taxon>
        <taxon>Eurotiomycetes</taxon>
        <taxon>Eurotiomycetidae</taxon>
        <taxon>Eurotiales</taxon>
        <taxon>Trichocomaceae</taxon>
        <taxon>Talaromyces</taxon>
        <taxon>Talaromyces sect. Talaromyces</taxon>
    </lineage>
</organism>
<evidence type="ECO:0000313" key="4">
    <source>
        <dbReference type="EMBL" id="KFX50139.1"/>
    </source>
</evidence>
<dbReference type="CDD" id="cd05233">
    <property type="entry name" value="SDR_c"/>
    <property type="match status" value="1"/>
</dbReference>
<accession>A0A093VJH2</accession>
<name>A0A093VJH2_TALMA</name>
<dbReference type="GO" id="GO:0050664">
    <property type="term" value="F:oxidoreductase activity, acting on NAD(P)H, oxygen as acceptor"/>
    <property type="evidence" value="ECO:0007669"/>
    <property type="project" value="TreeGrafter"/>
</dbReference>
<comment type="similarity">
    <text evidence="1 3">Belongs to the short-chain dehydrogenases/reductases (SDR) family.</text>
</comment>
<dbReference type="AlphaFoldDB" id="A0A093VJH2"/>
<dbReference type="SUPFAM" id="SSF51735">
    <property type="entry name" value="NAD(P)-binding Rossmann-fold domains"/>
    <property type="match status" value="1"/>
</dbReference>
<reference evidence="4" key="1">
    <citation type="journal article" date="2014" name="PLoS Genet.">
        <title>Signature Gene Expression Reveals Novel Clues to the Molecular Mechanisms of Dimorphic Transition in Penicillium marneffei.</title>
        <authorList>
            <person name="Yang E."/>
            <person name="Wang G."/>
            <person name="Cai J."/>
            <person name="Woo P.C."/>
            <person name="Lau S.K."/>
            <person name="Yuen K.-Y."/>
            <person name="Chow W.-N."/>
            <person name="Lin X."/>
        </authorList>
    </citation>
    <scope>NUCLEOTIDE SEQUENCE [LARGE SCALE GENOMIC DNA]</scope>
    <source>
        <strain evidence="4">PM1</strain>
    </source>
</reference>
<dbReference type="PRINTS" id="PR00081">
    <property type="entry name" value="GDHRDH"/>
</dbReference>
<dbReference type="HOGENOM" id="CLU_010194_8_0_1"/>
<dbReference type="InterPro" id="IPR036291">
    <property type="entry name" value="NAD(P)-bd_dom_sf"/>
</dbReference>
<proteinExistence type="inferred from homology"/>
<dbReference type="PRINTS" id="PR00080">
    <property type="entry name" value="SDRFAMILY"/>
</dbReference>
<sequence length="328" mass="35903">MQNAAGSCSAVETAQLARFFARDFKVILLCEQTKTLILRETVIYQIEISSFLATIPPPREASNPLEAPGDYDVTSTVHSDTYPEIDPTKLNLSGKAVLITGGSRGIGRAIVLAYAKAGASFIAAGARSGTVELASAVEEAAKSSNRPAPKYLPLTVEMSNRESVEEAAADVEREFGRCDIIVNNAGIFGGFQLIEEYDPDMWTNIFDVNVRGPYLITRALIPLMLKTGDAYMVNVSSAGALLTNRTLSAYQISKTAVTRLAEFVNEEYSEKVFVDTPELCGNTLAFLTSEKRPWVGGRFIHVTWDMPELIARSDTIVKENQLRITIKY</sequence>
<dbReference type="Gene3D" id="3.40.50.720">
    <property type="entry name" value="NAD(P)-binding Rossmann-like Domain"/>
    <property type="match status" value="1"/>
</dbReference>
<keyword evidence="2" id="KW-0560">Oxidoreductase</keyword>
<dbReference type="PANTHER" id="PTHR43008:SF4">
    <property type="entry name" value="CHAIN DEHYDROGENASE, PUTATIVE (AFU_ORTHOLOGUE AFUA_4G08710)-RELATED"/>
    <property type="match status" value="1"/>
</dbReference>
<dbReference type="PANTHER" id="PTHR43008">
    <property type="entry name" value="BENZIL REDUCTASE"/>
    <property type="match status" value="1"/>
</dbReference>
<dbReference type="Pfam" id="PF00106">
    <property type="entry name" value="adh_short"/>
    <property type="match status" value="1"/>
</dbReference>
<evidence type="ECO:0000256" key="1">
    <source>
        <dbReference type="ARBA" id="ARBA00006484"/>
    </source>
</evidence>
<evidence type="ECO:0000256" key="2">
    <source>
        <dbReference type="ARBA" id="ARBA00023002"/>
    </source>
</evidence>
<comment type="caution">
    <text evidence="4">The sequence shown here is derived from an EMBL/GenBank/DDBJ whole genome shotgun (WGS) entry which is preliminary data.</text>
</comment>
<evidence type="ECO:0000256" key="3">
    <source>
        <dbReference type="RuleBase" id="RU000363"/>
    </source>
</evidence>
<protein>
    <submittedName>
        <fullName evidence="4">3-oxoacyl-[acyl-carrier-protein] reductase FabG</fullName>
    </submittedName>
</protein>
<dbReference type="eggNOG" id="KOG0725">
    <property type="taxonomic scope" value="Eukaryota"/>
</dbReference>
<gene>
    <name evidence="4" type="ORF">GQ26_0082890</name>
</gene>
<dbReference type="GO" id="GO:0016616">
    <property type="term" value="F:oxidoreductase activity, acting on the CH-OH group of donors, NAD or NADP as acceptor"/>
    <property type="evidence" value="ECO:0007669"/>
    <property type="project" value="UniProtKB-ARBA"/>
</dbReference>